<protein>
    <submittedName>
        <fullName evidence="1">Uncharacterized protein</fullName>
    </submittedName>
</protein>
<dbReference type="RefSeq" id="WP_014419975.1">
    <property type="nucleotide sequence ID" value="NC_017065.1"/>
</dbReference>
<dbReference type="EMBL" id="CP003375">
    <property type="protein sequence ID" value="AFD20336.1"/>
    <property type="molecule type" value="Genomic_DNA"/>
</dbReference>
<accession>H8LNY4</accession>
<reference evidence="1 2" key="1">
    <citation type="submission" date="2012-03" db="EMBL/GenBank/DDBJ databases">
        <authorList>
            <person name="Johnson S.L."/>
            <person name="Munk A.C."/>
            <person name="Han S."/>
            <person name="Bruce D.C."/>
            <person name="Dasch G.A."/>
        </authorList>
    </citation>
    <scope>NUCLEOTIDE SEQUENCE [LARGE SCALE GENOMIC DNA]</scope>
    <source>
        <strain evidence="2">D-CWPP (RSB)</strain>
    </source>
</reference>
<name>H8LNY4_RICSL</name>
<dbReference type="AlphaFoldDB" id="H8LNY4"/>
<gene>
    <name evidence="1" type="ORF">MC3_07505</name>
</gene>
<evidence type="ECO:0000313" key="1">
    <source>
        <dbReference type="EMBL" id="AFD20336.1"/>
    </source>
</evidence>
<sequence length="79" mass="8723">MFSLNNFKNNIFANSLNLSISARSPSFLKRLFKFLNIDINSSRDTLISFGIVQTSLLLASKKADNNSFSCSNSLTSSPI</sequence>
<dbReference type="HOGENOM" id="CLU_2603797_0_0_5"/>
<organism evidence="1 2">
    <name type="scientific">Rickettsia slovaca str. D-CWPP</name>
    <dbReference type="NCBI Taxonomy" id="1105109"/>
    <lineage>
        <taxon>Bacteria</taxon>
        <taxon>Pseudomonadati</taxon>
        <taxon>Pseudomonadota</taxon>
        <taxon>Alphaproteobacteria</taxon>
        <taxon>Rickettsiales</taxon>
        <taxon>Rickettsiaceae</taxon>
        <taxon>Rickettsieae</taxon>
        <taxon>Rickettsia</taxon>
        <taxon>spotted fever group</taxon>
    </lineage>
</organism>
<proteinExistence type="predicted"/>
<dbReference type="KEGG" id="rsw:MC3_07505"/>
<dbReference type="Proteomes" id="UP000007592">
    <property type="component" value="Chromosome"/>
</dbReference>
<evidence type="ECO:0000313" key="2">
    <source>
        <dbReference type="Proteomes" id="UP000007592"/>
    </source>
</evidence>